<keyword evidence="2" id="KW-0436">Ligase</keyword>
<dbReference type="InterPro" id="IPR020845">
    <property type="entry name" value="AMP-binding_CS"/>
</dbReference>
<dbReference type="eggNOG" id="KOG1176">
    <property type="taxonomic scope" value="Eukaryota"/>
</dbReference>
<dbReference type="InterPro" id="IPR042099">
    <property type="entry name" value="ANL_N_sf"/>
</dbReference>
<dbReference type="PANTHER" id="PTHR43201:SF5">
    <property type="entry name" value="MEDIUM-CHAIN ACYL-COA LIGASE ACSF2, MITOCHONDRIAL"/>
    <property type="match status" value="1"/>
</dbReference>
<dbReference type="AlphaFoldDB" id="M2UHQ6"/>
<evidence type="ECO:0000256" key="2">
    <source>
        <dbReference type="ARBA" id="ARBA00022598"/>
    </source>
</evidence>
<protein>
    <recommendedName>
        <fullName evidence="7">AMP-dependent synthetase/ligase domain-containing protein</fullName>
    </recommendedName>
</protein>
<evidence type="ECO:0000259" key="3">
    <source>
        <dbReference type="Pfam" id="PF00501"/>
    </source>
</evidence>
<feature type="domain" description="AMP-dependent synthetase/ligase" evidence="3">
    <location>
        <begin position="30"/>
        <end position="419"/>
    </location>
</feature>
<dbReference type="Pfam" id="PF00501">
    <property type="entry name" value="AMP-binding"/>
    <property type="match status" value="1"/>
</dbReference>
<dbReference type="Proteomes" id="UP000016936">
    <property type="component" value="Unassembled WGS sequence"/>
</dbReference>
<evidence type="ECO:0008006" key="7">
    <source>
        <dbReference type="Google" id="ProtNLM"/>
    </source>
</evidence>
<evidence type="ECO:0000313" key="6">
    <source>
        <dbReference type="Proteomes" id="UP000016936"/>
    </source>
</evidence>
<dbReference type="PANTHER" id="PTHR43201">
    <property type="entry name" value="ACYL-COA SYNTHETASE"/>
    <property type="match status" value="1"/>
</dbReference>
<accession>M2UHQ6</accession>
<feature type="domain" description="AMP-binding enzyme C-terminal" evidence="4">
    <location>
        <begin position="471"/>
        <end position="549"/>
    </location>
</feature>
<dbReference type="GO" id="GO:0031956">
    <property type="term" value="F:medium-chain fatty acid-CoA ligase activity"/>
    <property type="evidence" value="ECO:0007669"/>
    <property type="project" value="TreeGrafter"/>
</dbReference>
<name>M2UHQ6_COCH5</name>
<dbReference type="Gene3D" id="3.40.50.12780">
    <property type="entry name" value="N-terminal domain of ligase-like"/>
    <property type="match status" value="1"/>
</dbReference>
<dbReference type="GO" id="GO:0006631">
    <property type="term" value="P:fatty acid metabolic process"/>
    <property type="evidence" value="ECO:0007669"/>
    <property type="project" value="TreeGrafter"/>
</dbReference>
<evidence type="ECO:0000256" key="1">
    <source>
        <dbReference type="ARBA" id="ARBA00006432"/>
    </source>
</evidence>
<dbReference type="STRING" id="701091.M2UHQ6"/>
<sequence length="564" mass="61703">MTTGLNSLVLPRNLEENDSAAIITPSTRFAPQIEVSYKRLAAITDLLQRDLARLGISKGCKVAIVLPNGLHFVASFLSVLRQRAIAAPIDAQLTESEYKDIFLRMKPDLIVTVPSSSDSSSNKAPEAPVVQAALGLTLRVALCRKKSDVEEYIKPELHLRLELLDSTSRNFQPAAVVLETSVFSKNDVWSEDGALMLLTSGTTGAPKSVILSHMNLLVAMRIIIANHQLSSSDRTIIITPLHHIIGVCGSLLVTLFTGGCAVIPDSLPGTFWQYCTDYDITWFHAVPTLHRLLLRFPRTSMPPKLRFLRSGGSEMAPDLYEAVTALGIPLLEVYGMTETGPAIFCNHFDSKCAGKRQRSHYPIADAVDVIILVCSNLPDGETNDEGLSQVGENTNFRMTKEPNVIGEVCVRGKNVMAGYIDNPQANADAFLPNGYFRTGDLGTIRPSGQLTLVGRLKEVINKGGVKIGPSEIEHAALSHEVVSDAVCFRITDVMYGEEIGLAVKLHSDCEKGENTEKDLKQHMRSKLSGFKVPKKIIFVDAIQYNKTGKPLRARISQQFAEGLL</sequence>
<dbReference type="SUPFAM" id="SSF56801">
    <property type="entry name" value="Acetyl-CoA synthetase-like"/>
    <property type="match status" value="1"/>
</dbReference>
<dbReference type="InterPro" id="IPR045851">
    <property type="entry name" value="AMP-bd_C_sf"/>
</dbReference>
<dbReference type="HOGENOM" id="CLU_000022_59_0_1"/>
<dbReference type="InterPro" id="IPR000873">
    <property type="entry name" value="AMP-dep_synth/lig_dom"/>
</dbReference>
<dbReference type="EMBL" id="KB445582">
    <property type="protein sequence ID" value="EMD87528.1"/>
    <property type="molecule type" value="Genomic_DNA"/>
</dbReference>
<evidence type="ECO:0000259" key="4">
    <source>
        <dbReference type="Pfam" id="PF13193"/>
    </source>
</evidence>
<proteinExistence type="inferred from homology"/>
<organism evidence="5 6">
    <name type="scientific">Cochliobolus heterostrophus (strain C5 / ATCC 48332 / race O)</name>
    <name type="common">Southern corn leaf blight fungus</name>
    <name type="synonym">Bipolaris maydis</name>
    <dbReference type="NCBI Taxonomy" id="701091"/>
    <lineage>
        <taxon>Eukaryota</taxon>
        <taxon>Fungi</taxon>
        <taxon>Dikarya</taxon>
        <taxon>Ascomycota</taxon>
        <taxon>Pezizomycotina</taxon>
        <taxon>Dothideomycetes</taxon>
        <taxon>Pleosporomycetidae</taxon>
        <taxon>Pleosporales</taxon>
        <taxon>Pleosporineae</taxon>
        <taxon>Pleosporaceae</taxon>
        <taxon>Bipolaris</taxon>
    </lineage>
</organism>
<reference evidence="5 6" key="1">
    <citation type="journal article" date="2012" name="PLoS Pathog.">
        <title>Diverse lifestyles and strategies of plant pathogenesis encoded in the genomes of eighteen Dothideomycetes fungi.</title>
        <authorList>
            <person name="Ohm R.A."/>
            <person name="Feau N."/>
            <person name="Henrissat B."/>
            <person name="Schoch C.L."/>
            <person name="Horwitz B.A."/>
            <person name="Barry K.W."/>
            <person name="Condon B.J."/>
            <person name="Copeland A.C."/>
            <person name="Dhillon B."/>
            <person name="Glaser F."/>
            <person name="Hesse C.N."/>
            <person name="Kosti I."/>
            <person name="LaButti K."/>
            <person name="Lindquist E.A."/>
            <person name="Lucas S."/>
            <person name="Salamov A.A."/>
            <person name="Bradshaw R.E."/>
            <person name="Ciuffetti L."/>
            <person name="Hamelin R.C."/>
            <person name="Kema G.H.J."/>
            <person name="Lawrence C."/>
            <person name="Scott J.A."/>
            <person name="Spatafora J.W."/>
            <person name="Turgeon B.G."/>
            <person name="de Wit P.J.G.M."/>
            <person name="Zhong S."/>
            <person name="Goodwin S.B."/>
            <person name="Grigoriev I.V."/>
        </authorList>
    </citation>
    <scope>NUCLEOTIDE SEQUENCE [LARGE SCALE GENOMIC DNA]</scope>
    <source>
        <strain evidence="6">C5 / ATCC 48332 / race O</strain>
    </source>
</reference>
<dbReference type="Pfam" id="PF13193">
    <property type="entry name" value="AMP-binding_C"/>
    <property type="match status" value="1"/>
</dbReference>
<dbReference type="OrthoDB" id="3633556at2759"/>
<dbReference type="InterPro" id="IPR025110">
    <property type="entry name" value="AMP-bd_C"/>
</dbReference>
<keyword evidence="6" id="KW-1185">Reference proteome</keyword>
<dbReference type="PROSITE" id="PS00455">
    <property type="entry name" value="AMP_BINDING"/>
    <property type="match status" value="1"/>
</dbReference>
<comment type="similarity">
    <text evidence="1">Belongs to the ATP-dependent AMP-binding enzyme family.</text>
</comment>
<dbReference type="Gene3D" id="3.30.300.30">
    <property type="match status" value="1"/>
</dbReference>
<dbReference type="OMA" id="PTMWNAM"/>
<gene>
    <name evidence="5" type="ORF">COCHEDRAFT_1113215</name>
</gene>
<evidence type="ECO:0000313" key="5">
    <source>
        <dbReference type="EMBL" id="EMD87528.1"/>
    </source>
</evidence>
<reference evidence="6" key="2">
    <citation type="journal article" date="2013" name="PLoS Genet.">
        <title>Comparative genome structure, secondary metabolite, and effector coding capacity across Cochliobolus pathogens.</title>
        <authorList>
            <person name="Condon B.J."/>
            <person name="Leng Y."/>
            <person name="Wu D."/>
            <person name="Bushley K.E."/>
            <person name="Ohm R.A."/>
            <person name="Otillar R."/>
            <person name="Martin J."/>
            <person name="Schackwitz W."/>
            <person name="Grimwood J."/>
            <person name="MohdZainudin N."/>
            <person name="Xue C."/>
            <person name="Wang R."/>
            <person name="Manning V.A."/>
            <person name="Dhillon B."/>
            <person name="Tu Z.J."/>
            <person name="Steffenson B.J."/>
            <person name="Salamov A."/>
            <person name="Sun H."/>
            <person name="Lowry S."/>
            <person name="LaButti K."/>
            <person name="Han J."/>
            <person name="Copeland A."/>
            <person name="Lindquist E."/>
            <person name="Barry K."/>
            <person name="Schmutz J."/>
            <person name="Baker S.E."/>
            <person name="Ciuffetti L.M."/>
            <person name="Grigoriev I.V."/>
            <person name="Zhong S."/>
            <person name="Turgeon B.G."/>
        </authorList>
    </citation>
    <scope>NUCLEOTIDE SEQUENCE [LARGE SCALE GENOMIC DNA]</scope>
    <source>
        <strain evidence="6">C5 / ATCC 48332 / race O</strain>
    </source>
</reference>